<feature type="domain" description="Thiolase N-terminal" evidence="8">
    <location>
        <begin position="5"/>
        <end position="263"/>
    </location>
</feature>
<keyword evidence="11" id="KW-1185">Reference proteome</keyword>
<evidence type="ECO:0000313" key="10">
    <source>
        <dbReference type="EMBL" id="GAA1930463.1"/>
    </source>
</evidence>
<name>A0ABN2PT50_9ACTN</name>
<dbReference type="PROSITE" id="PS00737">
    <property type="entry name" value="THIOLASE_2"/>
    <property type="match status" value="1"/>
</dbReference>
<dbReference type="InterPro" id="IPR020616">
    <property type="entry name" value="Thiolase_N"/>
</dbReference>
<dbReference type="InterPro" id="IPR020617">
    <property type="entry name" value="Thiolase_C"/>
</dbReference>
<accession>A0ABN2PT50</accession>
<dbReference type="EMBL" id="BAAAMY010000014">
    <property type="protein sequence ID" value="GAA1930463.1"/>
    <property type="molecule type" value="Genomic_DNA"/>
</dbReference>
<dbReference type="SUPFAM" id="SSF53901">
    <property type="entry name" value="Thiolase-like"/>
    <property type="match status" value="2"/>
</dbReference>
<dbReference type="PANTHER" id="PTHR18919:SF107">
    <property type="entry name" value="ACETYL-COA ACETYLTRANSFERASE, CYTOSOLIC"/>
    <property type="match status" value="1"/>
</dbReference>
<dbReference type="RefSeq" id="WP_344009143.1">
    <property type="nucleotide sequence ID" value="NZ_BAAAMY010000014.1"/>
</dbReference>
<dbReference type="Pfam" id="PF00108">
    <property type="entry name" value="Thiolase_N"/>
    <property type="match status" value="1"/>
</dbReference>
<evidence type="ECO:0000256" key="1">
    <source>
        <dbReference type="ARBA" id="ARBA00010982"/>
    </source>
</evidence>
<keyword evidence="3 7" id="KW-0808">Transferase</keyword>
<dbReference type="NCBIfam" id="TIGR01930">
    <property type="entry name" value="AcCoA-C-Actrans"/>
    <property type="match status" value="1"/>
</dbReference>
<protein>
    <recommendedName>
        <fullName evidence="6">Probable acetyl-CoA acetyltransferase</fullName>
        <ecNumber evidence="2">2.3.1.9</ecNumber>
    </recommendedName>
    <alternativeName>
        <fullName evidence="5">Acetoacetyl-CoA thiolase</fullName>
    </alternativeName>
</protein>
<gene>
    <name evidence="10" type="ORF">GCM10009737_35530</name>
</gene>
<evidence type="ECO:0000313" key="11">
    <source>
        <dbReference type="Proteomes" id="UP001501612"/>
    </source>
</evidence>
<dbReference type="InterPro" id="IPR020610">
    <property type="entry name" value="Thiolase_AS"/>
</dbReference>
<keyword evidence="4 7" id="KW-0012">Acyltransferase</keyword>
<dbReference type="Pfam" id="PF02803">
    <property type="entry name" value="Thiolase_C"/>
    <property type="match status" value="1"/>
</dbReference>
<evidence type="ECO:0000256" key="4">
    <source>
        <dbReference type="ARBA" id="ARBA00023315"/>
    </source>
</evidence>
<dbReference type="InterPro" id="IPR016039">
    <property type="entry name" value="Thiolase-like"/>
</dbReference>
<dbReference type="InterPro" id="IPR002155">
    <property type="entry name" value="Thiolase"/>
</dbReference>
<dbReference type="InterPro" id="IPR020613">
    <property type="entry name" value="Thiolase_CS"/>
</dbReference>
<dbReference type="PROSITE" id="PS00099">
    <property type="entry name" value="THIOLASE_3"/>
    <property type="match status" value="1"/>
</dbReference>
<reference evidence="10 11" key="1">
    <citation type="journal article" date="2019" name="Int. J. Syst. Evol. Microbiol.">
        <title>The Global Catalogue of Microorganisms (GCM) 10K type strain sequencing project: providing services to taxonomists for standard genome sequencing and annotation.</title>
        <authorList>
            <consortium name="The Broad Institute Genomics Platform"/>
            <consortium name="The Broad Institute Genome Sequencing Center for Infectious Disease"/>
            <person name="Wu L."/>
            <person name="Ma J."/>
        </authorList>
    </citation>
    <scope>NUCLEOTIDE SEQUENCE [LARGE SCALE GENOMIC DNA]</scope>
    <source>
        <strain evidence="10 11">JCM 14046</strain>
    </source>
</reference>
<organism evidence="10 11">
    <name type="scientific">Nocardioides lentus</name>
    <dbReference type="NCBI Taxonomy" id="338077"/>
    <lineage>
        <taxon>Bacteria</taxon>
        <taxon>Bacillati</taxon>
        <taxon>Actinomycetota</taxon>
        <taxon>Actinomycetes</taxon>
        <taxon>Propionibacteriales</taxon>
        <taxon>Nocardioidaceae</taxon>
        <taxon>Nocardioides</taxon>
    </lineage>
</organism>
<dbReference type="InterPro" id="IPR020615">
    <property type="entry name" value="Thiolase_acyl_enz_int_AS"/>
</dbReference>
<evidence type="ECO:0000256" key="7">
    <source>
        <dbReference type="RuleBase" id="RU003557"/>
    </source>
</evidence>
<dbReference type="PANTHER" id="PTHR18919">
    <property type="entry name" value="ACETYL-COA C-ACYLTRANSFERASE"/>
    <property type="match status" value="1"/>
</dbReference>
<comment type="caution">
    <text evidence="10">The sequence shown here is derived from an EMBL/GenBank/DDBJ whole genome shotgun (WGS) entry which is preliminary data.</text>
</comment>
<dbReference type="CDD" id="cd00751">
    <property type="entry name" value="thiolase"/>
    <property type="match status" value="1"/>
</dbReference>
<evidence type="ECO:0000256" key="5">
    <source>
        <dbReference type="ARBA" id="ARBA00030755"/>
    </source>
</evidence>
<dbReference type="PIRSF" id="PIRSF000429">
    <property type="entry name" value="Ac-CoA_Ac_transf"/>
    <property type="match status" value="1"/>
</dbReference>
<dbReference type="PROSITE" id="PS00098">
    <property type="entry name" value="THIOLASE_1"/>
    <property type="match status" value="1"/>
</dbReference>
<evidence type="ECO:0000259" key="8">
    <source>
        <dbReference type="Pfam" id="PF00108"/>
    </source>
</evidence>
<comment type="similarity">
    <text evidence="1 7">Belongs to the thiolase-like superfamily. Thiolase family.</text>
</comment>
<feature type="domain" description="Thiolase C-terminal" evidence="9">
    <location>
        <begin position="272"/>
        <end position="392"/>
    </location>
</feature>
<proteinExistence type="inferred from homology"/>
<evidence type="ECO:0000256" key="6">
    <source>
        <dbReference type="ARBA" id="ARBA00040529"/>
    </source>
</evidence>
<sequence>MSGSVIVAGARTPIGRLLGGLKTLSAAELGGVAIKGALEKAGVAGEDVDYLIMGQVILAGAGQNPARTAGLAAGLPASLPSITINKVCLSGLNAIATADAMIRAGEADVIVAGGMESMTNAPHLLPKSREGFKYGDTALVDSMAYDALYDQLTQQAMGALTEQCNADGLGLTREEQDAFSARSHQRAAEAWKNGVFDDEVVPVSIPQRKGDPVVVAADEGVRGDTTTESLGGLRPAFDKQGTITAGSASQISDGACAVVVMSKAKAEELGLEWLAEIGAHGMVAGPDSTLQMQPANATAKACAKEGISPADLDLVEFNEAFAAVGIASARELGLDEDKVNVNGGAIALGHPVGMSGARVVLHLALELKRRGGGTGAAALCGGGGQGDALIVRVPA</sequence>
<evidence type="ECO:0000256" key="3">
    <source>
        <dbReference type="ARBA" id="ARBA00022679"/>
    </source>
</evidence>
<dbReference type="EC" id="2.3.1.9" evidence="2"/>
<evidence type="ECO:0000256" key="2">
    <source>
        <dbReference type="ARBA" id="ARBA00012705"/>
    </source>
</evidence>
<dbReference type="Proteomes" id="UP001501612">
    <property type="component" value="Unassembled WGS sequence"/>
</dbReference>
<evidence type="ECO:0000259" key="9">
    <source>
        <dbReference type="Pfam" id="PF02803"/>
    </source>
</evidence>
<dbReference type="Gene3D" id="3.40.47.10">
    <property type="match status" value="2"/>
</dbReference>